<feature type="transmembrane region" description="Helical" evidence="1">
    <location>
        <begin position="464"/>
        <end position="483"/>
    </location>
</feature>
<feature type="transmembrane region" description="Helical" evidence="1">
    <location>
        <begin position="346"/>
        <end position="365"/>
    </location>
</feature>
<gene>
    <name evidence="2" type="ORF">YK48G_09880</name>
</gene>
<feature type="transmembrane region" description="Helical" evidence="1">
    <location>
        <begin position="441"/>
        <end position="458"/>
    </location>
</feature>
<sequence>MKQVFLATTREKIRRPAFPMICLALLFSIVLMIPRASGTMRAIIIDPNIFRQANNISWVPISVSFIMGFFLPLISAVYLRDSIGIDRDTGNLAFFLTTHFSKSAYLYGKFLSNLWLTGSFWLIILLTSLLSAIFKYGIASLNFVQFLMPFLILLPGLIFLAALTILTEVLPLLRQKSGTVILVIGLIFLYTAGANYIAHQSFFNQLFNLSGTNYLISNIKQSIAMNAGAKLTTLKIIGSTTMRYSGTQNLIFSPIQLNWADWLRIGILIILSCLMVELASFCLENRPIHRQKRPFNLWRPTVSTQTRVGLCLHLMTANNSVLLLSLLVGTWGWAWLAPSHQATQTLFPLLVILATPIFSALGALASQSHVYDWLATIPNGQLRQTIWTGTMGIAFSLILILPIFLKLTFALKISLFLWGLLAPLLSQLLGRWTASSRPTQLVLLVFCYLYLNGAPVIALNPAPVQLLTIIYLILLVITFTSLVNHHRIKLNHF</sequence>
<feature type="transmembrane region" description="Helical" evidence="1">
    <location>
        <begin position="262"/>
        <end position="283"/>
    </location>
</feature>
<comment type="caution">
    <text evidence="2">The sequence shown here is derived from an EMBL/GenBank/DDBJ whole genome shotgun (WGS) entry which is preliminary data.</text>
</comment>
<feature type="transmembrane region" description="Helical" evidence="1">
    <location>
        <begin position="110"/>
        <end position="134"/>
    </location>
</feature>
<organism evidence="2 3">
    <name type="scientific">Lentilactobacillus fungorum</name>
    <dbReference type="NCBI Taxonomy" id="2201250"/>
    <lineage>
        <taxon>Bacteria</taxon>
        <taxon>Bacillati</taxon>
        <taxon>Bacillota</taxon>
        <taxon>Bacilli</taxon>
        <taxon>Lactobacillales</taxon>
        <taxon>Lactobacillaceae</taxon>
        <taxon>Lentilactobacillus</taxon>
    </lineage>
</organism>
<name>A0ABQ3VXC4_9LACO</name>
<keyword evidence="1" id="KW-0812">Transmembrane</keyword>
<evidence type="ECO:0000313" key="3">
    <source>
        <dbReference type="Proteomes" id="UP000604765"/>
    </source>
</evidence>
<feature type="transmembrane region" description="Helical" evidence="1">
    <location>
        <begin position="411"/>
        <end position="429"/>
    </location>
</feature>
<feature type="transmembrane region" description="Helical" evidence="1">
    <location>
        <begin position="386"/>
        <end position="405"/>
    </location>
</feature>
<keyword evidence="3" id="KW-1185">Reference proteome</keyword>
<feature type="transmembrane region" description="Helical" evidence="1">
    <location>
        <begin position="57"/>
        <end position="79"/>
    </location>
</feature>
<dbReference type="EMBL" id="BNJR01000010">
    <property type="protein sequence ID" value="GHP13563.1"/>
    <property type="molecule type" value="Genomic_DNA"/>
</dbReference>
<dbReference type="RefSeq" id="WP_203629601.1">
    <property type="nucleotide sequence ID" value="NZ_BNJR01000010.1"/>
</dbReference>
<reference evidence="2 3" key="1">
    <citation type="journal article" date="2021" name="Int. J. Syst. Evol. Microbiol.">
        <title>Lentilactobacillus fungorum sp. nov., isolated from spent mushroom substrates.</title>
        <authorList>
            <person name="Tohno M."/>
            <person name="Tanizawa Y."/>
            <person name="Kojima Y."/>
            <person name="Sakamoto M."/>
            <person name="Ohkuma M."/>
            <person name="Kobayashi H."/>
        </authorList>
    </citation>
    <scope>NUCLEOTIDE SEQUENCE [LARGE SCALE GENOMIC DNA]</scope>
    <source>
        <strain evidence="2 3">YK48G</strain>
    </source>
</reference>
<protein>
    <submittedName>
        <fullName evidence="2">ABC transporter permease</fullName>
    </submittedName>
</protein>
<dbReference type="Proteomes" id="UP000604765">
    <property type="component" value="Unassembled WGS sequence"/>
</dbReference>
<proteinExistence type="predicted"/>
<keyword evidence="1" id="KW-1133">Transmembrane helix</keyword>
<evidence type="ECO:0000313" key="2">
    <source>
        <dbReference type="EMBL" id="GHP13563.1"/>
    </source>
</evidence>
<feature type="transmembrane region" description="Helical" evidence="1">
    <location>
        <begin position="178"/>
        <end position="198"/>
    </location>
</feature>
<feature type="transmembrane region" description="Helical" evidence="1">
    <location>
        <begin position="308"/>
        <end position="334"/>
    </location>
</feature>
<keyword evidence="1" id="KW-0472">Membrane</keyword>
<evidence type="ECO:0000256" key="1">
    <source>
        <dbReference type="SAM" id="Phobius"/>
    </source>
</evidence>
<feature type="transmembrane region" description="Helical" evidence="1">
    <location>
        <begin position="146"/>
        <end position="166"/>
    </location>
</feature>
<accession>A0ABQ3VXC4</accession>